<evidence type="ECO:0000256" key="1">
    <source>
        <dbReference type="SAM" id="MobiDB-lite"/>
    </source>
</evidence>
<gene>
    <name evidence="4" type="ORF">G9U52_02385</name>
</gene>
<dbReference type="Proteomes" id="UP001165962">
    <property type="component" value="Unassembled WGS sequence"/>
</dbReference>
<evidence type="ECO:0000259" key="3">
    <source>
        <dbReference type="Pfam" id="PF10646"/>
    </source>
</evidence>
<proteinExistence type="predicted"/>
<dbReference type="RefSeq" id="WP_166145585.1">
    <property type="nucleotide sequence ID" value="NZ_JAAOIW010000001.1"/>
</dbReference>
<accession>A0ABX0IZN2</accession>
<name>A0ABX0IZN2_9BACL</name>
<feature type="compositionally biased region" description="Low complexity" evidence="1">
    <location>
        <begin position="41"/>
        <end position="61"/>
    </location>
</feature>
<dbReference type="Pfam" id="PF10646">
    <property type="entry name" value="Germane"/>
    <property type="match status" value="1"/>
</dbReference>
<keyword evidence="5" id="KW-1185">Reference proteome</keyword>
<protein>
    <submittedName>
        <fullName evidence="4">GerMN domain-containing protein</fullName>
    </submittedName>
</protein>
<evidence type="ECO:0000313" key="4">
    <source>
        <dbReference type="EMBL" id="NHN28675.1"/>
    </source>
</evidence>
<reference evidence="4" key="1">
    <citation type="submission" date="2020-03" db="EMBL/GenBank/DDBJ databases">
        <title>Draft sequencing of Paenibacilllus sp. S3N08.</title>
        <authorList>
            <person name="Kim D.-U."/>
        </authorList>
    </citation>
    <scope>NUCLEOTIDE SEQUENCE</scope>
    <source>
        <strain evidence="4">S3N08</strain>
    </source>
</reference>
<sequence length="193" mass="20776">MQHRLLRNVIMGIGMLALLSACGQTKSPVQPPLADPAMSKPQTQTSSPTTTPAPATVPAAPAADTKQLKIKAYYGNENGDKLVEQETTISYKQDDEKYMAALKALSTSTDATVLPLFKGFTFKTVSAKNGLLTIDASMAPESRLGAGGEELLLKALKQTLFQFTELNSIEFLLDGKAVDSLMGHMELPHPIKR</sequence>
<feature type="region of interest" description="Disordered" evidence="1">
    <location>
        <begin position="27"/>
        <end position="61"/>
    </location>
</feature>
<dbReference type="EMBL" id="JAAOIW010000001">
    <property type="protein sequence ID" value="NHN28675.1"/>
    <property type="molecule type" value="Genomic_DNA"/>
</dbReference>
<dbReference type="InterPro" id="IPR019606">
    <property type="entry name" value="GerMN"/>
</dbReference>
<keyword evidence="2" id="KW-0732">Signal</keyword>
<comment type="caution">
    <text evidence="4">The sequence shown here is derived from an EMBL/GenBank/DDBJ whole genome shotgun (WGS) entry which is preliminary data.</text>
</comment>
<evidence type="ECO:0000313" key="5">
    <source>
        <dbReference type="Proteomes" id="UP001165962"/>
    </source>
</evidence>
<feature type="signal peptide" evidence="2">
    <location>
        <begin position="1"/>
        <end position="23"/>
    </location>
</feature>
<organism evidence="4 5">
    <name type="scientific">Paenibacillus agricola</name>
    <dbReference type="NCBI Taxonomy" id="2716264"/>
    <lineage>
        <taxon>Bacteria</taxon>
        <taxon>Bacillati</taxon>
        <taxon>Bacillota</taxon>
        <taxon>Bacilli</taxon>
        <taxon>Bacillales</taxon>
        <taxon>Paenibacillaceae</taxon>
        <taxon>Paenibacillus</taxon>
    </lineage>
</organism>
<feature type="domain" description="GerMN" evidence="3">
    <location>
        <begin position="72"/>
        <end position="179"/>
    </location>
</feature>
<feature type="chain" id="PRO_5045539001" evidence="2">
    <location>
        <begin position="24"/>
        <end position="193"/>
    </location>
</feature>
<evidence type="ECO:0000256" key="2">
    <source>
        <dbReference type="SAM" id="SignalP"/>
    </source>
</evidence>
<dbReference type="PROSITE" id="PS51257">
    <property type="entry name" value="PROKAR_LIPOPROTEIN"/>
    <property type="match status" value="1"/>
</dbReference>